<dbReference type="InterPro" id="IPR020568">
    <property type="entry name" value="Ribosomal_Su5_D2-typ_SF"/>
</dbReference>
<evidence type="ECO:0000256" key="6">
    <source>
        <dbReference type="HAMAP-Rule" id="MF_00227"/>
    </source>
</evidence>
<sequence length="134" mass="14929">MPPGLTPLALAAVAADQSFPPSARLLRRREYERVLRAPQWRASNRCLRVAVRSNELGRPRLGIAAPKRAVRRAVDRSRAKRLIREGFRVEAATLPSVDIVVGVKRDAAWTGNPALFAALHELWERLRCASLDTS</sequence>
<reference evidence="8 9" key="1">
    <citation type="journal article" date="2020" name="Microorganisms">
        <title>Osmotic Adaptation and Compatible Solute Biosynthesis of Phototrophic Bacteria as Revealed from Genome Analyses.</title>
        <authorList>
            <person name="Imhoff J.F."/>
            <person name="Rahn T."/>
            <person name="Kunzel S."/>
            <person name="Keller A."/>
            <person name="Neulinger S.C."/>
        </authorList>
    </citation>
    <scope>NUCLEOTIDE SEQUENCE [LARGE SCALE GENOMIC DNA]</scope>
    <source>
        <strain evidence="8 9">DSM 15116</strain>
    </source>
</reference>
<dbReference type="PANTHER" id="PTHR33992:SF1">
    <property type="entry name" value="RIBONUCLEASE P PROTEIN COMPONENT"/>
    <property type="match status" value="1"/>
</dbReference>
<dbReference type="SUPFAM" id="SSF54211">
    <property type="entry name" value="Ribosomal protein S5 domain 2-like"/>
    <property type="match status" value="1"/>
</dbReference>
<dbReference type="HAMAP" id="MF_00227">
    <property type="entry name" value="RNase_P"/>
    <property type="match status" value="1"/>
</dbReference>
<keyword evidence="2 6" id="KW-0540">Nuclease</keyword>
<protein>
    <recommendedName>
        <fullName evidence="6 7">Ribonuclease P protein component</fullName>
        <shortName evidence="6">RNase P protein</shortName>
        <shortName evidence="6">RNaseP protein</shortName>
        <ecNumber evidence="6 7">3.1.26.5</ecNumber>
    </recommendedName>
    <alternativeName>
        <fullName evidence="6">Protein C5</fullName>
    </alternativeName>
</protein>
<evidence type="ECO:0000256" key="4">
    <source>
        <dbReference type="ARBA" id="ARBA00022801"/>
    </source>
</evidence>
<gene>
    <name evidence="6 8" type="primary">rnpA</name>
    <name evidence="8" type="ORF">CKO13_02815</name>
</gene>
<evidence type="ECO:0000256" key="7">
    <source>
        <dbReference type="NCBIfam" id="TIGR00188"/>
    </source>
</evidence>
<dbReference type="InterPro" id="IPR000100">
    <property type="entry name" value="RNase_P"/>
</dbReference>
<proteinExistence type="inferred from homology"/>
<dbReference type="EC" id="3.1.26.5" evidence="6 7"/>
<dbReference type="InterPro" id="IPR014721">
    <property type="entry name" value="Ribsml_uS5_D2-typ_fold_subgr"/>
</dbReference>
<keyword evidence="4 6" id="KW-0378">Hydrolase</keyword>
<accession>A0ABS1E487</accession>
<dbReference type="PANTHER" id="PTHR33992">
    <property type="entry name" value="RIBONUCLEASE P PROTEIN COMPONENT"/>
    <property type="match status" value="1"/>
</dbReference>
<keyword evidence="5 6" id="KW-0694">RNA-binding</keyword>
<evidence type="ECO:0000256" key="2">
    <source>
        <dbReference type="ARBA" id="ARBA00022722"/>
    </source>
</evidence>
<comment type="subunit">
    <text evidence="6">Consists of a catalytic RNA component (M1 or rnpB) and a protein subunit.</text>
</comment>
<name>A0ABS1E487_9GAMM</name>
<comment type="function">
    <text evidence="6">RNaseP catalyzes the removal of the 5'-leader sequence from pre-tRNA to produce the mature 5'-terminus. It can also cleave other RNA substrates such as 4.5S RNA. The protein component plays an auxiliary but essential role in vivo by binding to the 5'-leader sequence and broadening the substrate specificity of the ribozyme.</text>
</comment>
<dbReference type="Gene3D" id="3.30.230.10">
    <property type="match status" value="1"/>
</dbReference>
<keyword evidence="3 6" id="KW-0255">Endonuclease</keyword>
<dbReference type="EMBL" id="NRSH01000017">
    <property type="protein sequence ID" value="MBK1725967.1"/>
    <property type="molecule type" value="Genomic_DNA"/>
</dbReference>
<comment type="similarity">
    <text evidence="6">Belongs to the RnpA family.</text>
</comment>
<evidence type="ECO:0000256" key="3">
    <source>
        <dbReference type="ARBA" id="ARBA00022759"/>
    </source>
</evidence>
<comment type="catalytic activity">
    <reaction evidence="6">
        <text>Endonucleolytic cleavage of RNA, removing 5'-extranucleotides from tRNA precursor.</text>
        <dbReference type="EC" id="3.1.26.5"/>
    </reaction>
</comment>
<dbReference type="Pfam" id="PF00825">
    <property type="entry name" value="Ribonuclease_P"/>
    <property type="match status" value="1"/>
</dbReference>
<comment type="caution">
    <text evidence="8">The sequence shown here is derived from an EMBL/GenBank/DDBJ whole genome shotgun (WGS) entry which is preliminary data.</text>
</comment>
<keyword evidence="1 6" id="KW-0819">tRNA processing</keyword>
<keyword evidence="9" id="KW-1185">Reference proteome</keyword>
<organism evidence="8 9">
    <name type="scientific">Halorhodospira neutriphila</name>
    <dbReference type="NCBI Taxonomy" id="168379"/>
    <lineage>
        <taxon>Bacteria</taxon>
        <taxon>Pseudomonadati</taxon>
        <taxon>Pseudomonadota</taxon>
        <taxon>Gammaproteobacteria</taxon>
        <taxon>Chromatiales</taxon>
        <taxon>Ectothiorhodospiraceae</taxon>
        <taxon>Halorhodospira</taxon>
    </lineage>
</organism>
<dbReference type="Proteomes" id="UP000738126">
    <property type="component" value="Unassembled WGS sequence"/>
</dbReference>
<evidence type="ECO:0000256" key="1">
    <source>
        <dbReference type="ARBA" id="ARBA00022694"/>
    </source>
</evidence>
<evidence type="ECO:0000313" key="9">
    <source>
        <dbReference type="Proteomes" id="UP000738126"/>
    </source>
</evidence>
<evidence type="ECO:0000256" key="5">
    <source>
        <dbReference type="ARBA" id="ARBA00022884"/>
    </source>
</evidence>
<evidence type="ECO:0000313" key="8">
    <source>
        <dbReference type="EMBL" id="MBK1725967.1"/>
    </source>
</evidence>
<dbReference type="NCBIfam" id="TIGR00188">
    <property type="entry name" value="rnpA"/>
    <property type="match status" value="1"/>
</dbReference>